<dbReference type="GO" id="GO:0004523">
    <property type="term" value="F:RNA-DNA hybrid ribonuclease activity"/>
    <property type="evidence" value="ECO:0007669"/>
    <property type="project" value="InterPro"/>
</dbReference>
<protein>
    <recommendedName>
        <fullName evidence="1">RNase H type-1 domain-containing protein</fullName>
    </recommendedName>
</protein>
<evidence type="ECO:0000313" key="2">
    <source>
        <dbReference type="EMBL" id="ONI07670.1"/>
    </source>
</evidence>
<evidence type="ECO:0000259" key="1">
    <source>
        <dbReference type="Pfam" id="PF13456"/>
    </source>
</evidence>
<proteinExistence type="predicted"/>
<dbReference type="Pfam" id="PF13456">
    <property type="entry name" value="RVT_3"/>
    <property type="match status" value="1"/>
</dbReference>
<sequence>MACWMGLLALYETQDRRYDVLQIMAFVLWRIWKCQNEVVFNGVAVQAGDAVTILLKQVAEFNARHVTCPSLGSIKLNCDGAWAAKNKPKGGGAEAVREALIRCLELGYDKVVVESNSLSLINMLNQEASKDVEIEGILFDVICLTQQFHKVEFLHAPRNCNQAAHLVAAHAFCFGGRHSWNIVCPE</sequence>
<dbReference type="AlphaFoldDB" id="M5WSQ4"/>
<dbReference type="SUPFAM" id="SSF53098">
    <property type="entry name" value="Ribonuclease H-like"/>
    <property type="match status" value="1"/>
</dbReference>
<dbReference type="EMBL" id="CM007655">
    <property type="protein sequence ID" value="ONI07670.1"/>
    <property type="molecule type" value="Genomic_DNA"/>
</dbReference>
<dbReference type="PANTHER" id="PTHR47074">
    <property type="entry name" value="BNAC02G40300D PROTEIN"/>
    <property type="match status" value="1"/>
</dbReference>
<evidence type="ECO:0000313" key="3">
    <source>
        <dbReference type="Proteomes" id="UP000006882"/>
    </source>
</evidence>
<accession>M5WSQ4</accession>
<dbReference type="InterPro" id="IPR044730">
    <property type="entry name" value="RNase_H-like_dom_plant"/>
</dbReference>
<dbReference type="InterPro" id="IPR052929">
    <property type="entry name" value="RNase_H-like_EbsB-rel"/>
</dbReference>
<reference evidence="2 3" key="1">
    <citation type="journal article" date="2013" name="Nat. Genet.">
        <title>The high-quality draft genome of peach (Prunus persica) identifies unique patterns of genetic diversity, domestication and genome evolution.</title>
        <authorList>
            <consortium name="International Peach Genome Initiative"/>
            <person name="Verde I."/>
            <person name="Abbott A.G."/>
            <person name="Scalabrin S."/>
            <person name="Jung S."/>
            <person name="Shu S."/>
            <person name="Marroni F."/>
            <person name="Zhebentyayeva T."/>
            <person name="Dettori M.T."/>
            <person name="Grimwood J."/>
            <person name="Cattonaro F."/>
            <person name="Zuccolo A."/>
            <person name="Rossini L."/>
            <person name="Jenkins J."/>
            <person name="Vendramin E."/>
            <person name="Meisel L.A."/>
            <person name="Decroocq V."/>
            <person name="Sosinski B."/>
            <person name="Prochnik S."/>
            <person name="Mitros T."/>
            <person name="Policriti A."/>
            <person name="Cipriani G."/>
            <person name="Dondini L."/>
            <person name="Ficklin S."/>
            <person name="Goodstein D.M."/>
            <person name="Xuan P."/>
            <person name="Del Fabbro C."/>
            <person name="Aramini V."/>
            <person name="Copetti D."/>
            <person name="Gonzalez S."/>
            <person name="Horner D.S."/>
            <person name="Falchi R."/>
            <person name="Lucas S."/>
            <person name="Mica E."/>
            <person name="Maldonado J."/>
            <person name="Lazzari B."/>
            <person name="Bielenberg D."/>
            <person name="Pirona R."/>
            <person name="Miculan M."/>
            <person name="Barakat A."/>
            <person name="Testolin R."/>
            <person name="Stella A."/>
            <person name="Tartarini S."/>
            <person name="Tonutti P."/>
            <person name="Arus P."/>
            <person name="Orellana A."/>
            <person name="Wells C."/>
            <person name="Main D."/>
            <person name="Vizzotto G."/>
            <person name="Silva H."/>
            <person name="Salamini F."/>
            <person name="Schmutz J."/>
            <person name="Morgante M."/>
            <person name="Rokhsar D.S."/>
        </authorList>
    </citation>
    <scope>NUCLEOTIDE SEQUENCE [LARGE SCALE GENOMIC DNA]</scope>
    <source>
        <strain evidence="3">cv. Nemared</strain>
    </source>
</reference>
<gene>
    <name evidence="2" type="ORF">PRUPE_5G134600</name>
</gene>
<dbReference type="HOGENOM" id="CLU_1456811_0_0_1"/>
<dbReference type="InterPro" id="IPR012337">
    <property type="entry name" value="RNaseH-like_sf"/>
</dbReference>
<dbReference type="InterPro" id="IPR036397">
    <property type="entry name" value="RNaseH_sf"/>
</dbReference>
<dbReference type="Gramene" id="ONI07670">
    <property type="protein sequence ID" value="ONI07670"/>
    <property type="gene ID" value="PRUPE_5G134600"/>
</dbReference>
<dbReference type="PANTHER" id="PTHR47074:SF11">
    <property type="entry name" value="REVERSE TRANSCRIPTASE-LIKE PROTEIN"/>
    <property type="match status" value="1"/>
</dbReference>
<dbReference type="Proteomes" id="UP000006882">
    <property type="component" value="Chromosome G5"/>
</dbReference>
<dbReference type="CDD" id="cd06222">
    <property type="entry name" value="RNase_H_like"/>
    <property type="match status" value="1"/>
</dbReference>
<organism evidence="2 3">
    <name type="scientific">Prunus persica</name>
    <name type="common">Peach</name>
    <name type="synonym">Amygdalus persica</name>
    <dbReference type="NCBI Taxonomy" id="3760"/>
    <lineage>
        <taxon>Eukaryota</taxon>
        <taxon>Viridiplantae</taxon>
        <taxon>Streptophyta</taxon>
        <taxon>Embryophyta</taxon>
        <taxon>Tracheophyta</taxon>
        <taxon>Spermatophyta</taxon>
        <taxon>Magnoliopsida</taxon>
        <taxon>eudicotyledons</taxon>
        <taxon>Gunneridae</taxon>
        <taxon>Pentapetalae</taxon>
        <taxon>rosids</taxon>
        <taxon>fabids</taxon>
        <taxon>Rosales</taxon>
        <taxon>Rosaceae</taxon>
        <taxon>Amygdaloideae</taxon>
        <taxon>Amygdaleae</taxon>
        <taxon>Prunus</taxon>
    </lineage>
</organism>
<dbReference type="GO" id="GO:0003676">
    <property type="term" value="F:nucleic acid binding"/>
    <property type="evidence" value="ECO:0007669"/>
    <property type="project" value="InterPro"/>
</dbReference>
<name>M5WSQ4_PRUPE</name>
<dbReference type="Gene3D" id="3.30.420.10">
    <property type="entry name" value="Ribonuclease H-like superfamily/Ribonuclease H"/>
    <property type="match status" value="1"/>
</dbReference>
<dbReference type="InterPro" id="IPR002156">
    <property type="entry name" value="RNaseH_domain"/>
</dbReference>
<dbReference type="eggNOG" id="KOG1075">
    <property type="taxonomic scope" value="Eukaryota"/>
</dbReference>
<keyword evidence="3" id="KW-1185">Reference proteome</keyword>
<feature type="domain" description="RNase H type-1" evidence="1">
    <location>
        <begin position="73"/>
        <end position="171"/>
    </location>
</feature>